<name>A0A150PGX0_SORCE</name>
<keyword evidence="2" id="KW-0540">Nuclease</keyword>
<evidence type="ECO:0000313" key="3">
    <source>
        <dbReference type="Proteomes" id="UP000075420"/>
    </source>
</evidence>
<evidence type="ECO:0000313" key="2">
    <source>
        <dbReference type="EMBL" id="KYF54925.1"/>
    </source>
</evidence>
<evidence type="ECO:0000259" key="1">
    <source>
        <dbReference type="Pfam" id="PF01844"/>
    </source>
</evidence>
<dbReference type="Proteomes" id="UP000075420">
    <property type="component" value="Unassembled WGS sequence"/>
</dbReference>
<dbReference type="GO" id="GO:0008270">
    <property type="term" value="F:zinc ion binding"/>
    <property type="evidence" value="ECO:0007669"/>
    <property type="project" value="InterPro"/>
</dbReference>
<keyword evidence="2" id="KW-0255">Endonuclease</keyword>
<dbReference type="EMBL" id="JELY01001683">
    <property type="protein sequence ID" value="KYF54925.1"/>
    <property type="molecule type" value="Genomic_DNA"/>
</dbReference>
<dbReference type="AlphaFoldDB" id="A0A150PGX0"/>
<protein>
    <submittedName>
        <fullName evidence="2">HNH endonuclease</fullName>
    </submittedName>
</protein>
<reference evidence="2 3" key="1">
    <citation type="submission" date="2014-02" db="EMBL/GenBank/DDBJ databases">
        <title>The small core and large imbalanced accessory genome model reveals a collaborative survival strategy of Sorangium cellulosum strains in nature.</title>
        <authorList>
            <person name="Han K."/>
            <person name="Peng R."/>
            <person name="Blom J."/>
            <person name="Li Y.-Z."/>
        </authorList>
    </citation>
    <scope>NUCLEOTIDE SEQUENCE [LARGE SCALE GENOMIC DNA]</scope>
    <source>
        <strain evidence="2 3">So0157-25</strain>
    </source>
</reference>
<dbReference type="InterPro" id="IPR003615">
    <property type="entry name" value="HNH_nuc"/>
</dbReference>
<sequence length="112" mass="12332">MTFEIDHVVPRSAGGATSLDNLCLCCPTFNRHKAARTCALDATTGESAPLFHPIHDVWQEHFRWREGATLIAGCAATGRTTVAALQMNRPVMVELRRYWAATGLHPKSERTG</sequence>
<accession>A0A150PGX0</accession>
<comment type="caution">
    <text evidence="2">The sequence shown here is derived from an EMBL/GenBank/DDBJ whole genome shotgun (WGS) entry which is preliminary data.</text>
</comment>
<dbReference type="CDD" id="cd00085">
    <property type="entry name" value="HNHc"/>
    <property type="match status" value="1"/>
</dbReference>
<organism evidence="2 3">
    <name type="scientific">Sorangium cellulosum</name>
    <name type="common">Polyangium cellulosum</name>
    <dbReference type="NCBI Taxonomy" id="56"/>
    <lineage>
        <taxon>Bacteria</taxon>
        <taxon>Pseudomonadati</taxon>
        <taxon>Myxococcota</taxon>
        <taxon>Polyangia</taxon>
        <taxon>Polyangiales</taxon>
        <taxon>Polyangiaceae</taxon>
        <taxon>Sorangium</taxon>
    </lineage>
</organism>
<dbReference type="GO" id="GO:0004519">
    <property type="term" value="F:endonuclease activity"/>
    <property type="evidence" value="ECO:0007669"/>
    <property type="project" value="UniProtKB-KW"/>
</dbReference>
<keyword evidence="2" id="KW-0378">Hydrolase</keyword>
<proteinExistence type="predicted"/>
<dbReference type="Gene3D" id="1.10.30.50">
    <property type="match status" value="1"/>
</dbReference>
<gene>
    <name evidence="2" type="ORF">BE08_10090</name>
</gene>
<dbReference type="InterPro" id="IPR002711">
    <property type="entry name" value="HNH"/>
</dbReference>
<dbReference type="GO" id="GO:0003676">
    <property type="term" value="F:nucleic acid binding"/>
    <property type="evidence" value="ECO:0007669"/>
    <property type="project" value="InterPro"/>
</dbReference>
<dbReference type="Pfam" id="PF01844">
    <property type="entry name" value="HNH"/>
    <property type="match status" value="1"/>
</dbReference>
<feature type="domain" description="HNH" evidence="1">
    <location>
        <begin position="2"/>
        <end position="34"/>
    </location>
</feature>